<dbReference type="Proteomes" id="UP000199671">
    <property type="component" value="Unassembled WGS sequence"/>
</dbReference>
<proteinExistence type="predicted"/>
<accession>A0A1G9ZHF7</accession>
<keyword evidence="1" id="KW-0812">Transmembrane</keyword>
<evidence type="ECO:0000256" key="1">
    <source>
        <dbReference type="SAM" id="Phobius"/>
    </source>
</evidence>
<feature type="transmembrane region" description="Helical" evidence="1">
    <location>
        <begin position="9"/>
        <end position="27"/>
    </location>
</feature>
<protein>
    <submittedName>
        <fullName evidence="2">Uncharacterized protein</fullName>
    </submittedName>
</protein>
<dbReference type="AlphaFoldDB" id="A0A1G9ZHF7"/>
<keyword evidence="1" id="KW-1133">Transmembrane helix</keyword>
<sequence length="53" mass="5536">MTKAKARNIVLVLVIGVVIGICTALMADPWIPVTCASWAIWGVSLGIAVARDA</sequence>
<evidence type="ECO:0000313" key="3">
    <source>
        <dbReference type="Proteomes" id="UP000199671"/>
    </source>
</evidence>
<dbReference type="EMBL" id="FNHU01000017">
    <property type="protein sequence ID" value="SDN19913.1"/>
    <property type="molecule type" value="Genomic_DNA"/>
</dbReference>
<dbReference type="RefSeq" id="WP_176760926.1">
    <property type="nucleotide sequence ID" value="NZ_FNHU01000017.1"/>
</dbReference>
<keyword evidence="1" id="KW-0472">Membrane</keyword>
<evidence type="ECO:0000313" key="2">
    <source>
        <dbReference type="EMBL" id="SDN19913.1"/>
    </source>
</evidence>
<gene>
    <name evidence="2" type="ORF">SAMN04487766_11745</name>
</gene>
<organism evidence="2 3">
    <name type="scientific">Actinomyces ruminicola</name>
    <dbReference type="NCBI Taxonomy" id="332524"/>
    <lineage>
        <taxon>Bacteria</taxon>
        <taxon>Bacillati</taxon>
        <taxon>Actinomycetota</taxon>
        <taxon>Actinomycetes</taxon>
        <taxon>Actinomycetales</taxon>
        <taxon>Actinomycetaceae</taxon>
        <taxon>Actinomyces</taxon>
    </lineage>
</organism>
<reference evidence="2 3" key="1">
    <citation type="submission" date="2016-10" db="EMBL/GenBank/DDBJ databases">
        <authorList>
            <person name="de Groot N.N."/>
        </authorList>
    </citation>
    <scope>NUCLEOTIDE SEQUENCE [LARGE SCALE GENOMIC DNA]</scope>
    <source>
        <strain evidence="2 3">KPR-7B</strain>
    </source>
</reference>
<name>A0A1G9ZHF7_9ACTO</name>